<gene>
    <name evidence="5" type="ORF">SAMN05444920_114126</name>
</gene>
<dbReference type="InterPro" id="IPR001509">
    <property type="entry name" value="Epimerase_deHydtase"/>
</dbReference>
<keyword evidence="2" id="KW-0560">Oxidoreductase</keyword>
<organism evidence="5 6">
    <name type="scientific">Nonomuraea solani</name>
    <dbReference type="NCBI Taxonomy" id="1144553"/>
    <lineage>
        <taxon>Bacteria</taxon>
        <taxon>Bacillati</taxon>
        <taxon>Actinomycetota</taxon>
        <taxon>Actinomycetes</taxon>
        <taxon>Streptosporangiales</taxon>
        <taxon>Streptosporangiaceae</taxon>
        <taxon>Nonomuraea</taxon>
    </lineage>
</organism>
<reference evidence="5 6" key="1">
    <citation type="submission" date="2016-10" db="EMBL/GenBank/DDBJ databases">
        <authorList>
            <person name="de Groot N.N."/>
        </authorList>
    </citation>
    <scope>NUCLEOTIDE SEQUENCE [LARGE SCALE GENOMIC DNA]</scope>
    <source>
        <strain evidence="5 6">CGMCC 4.7037</strain>
    </source>
</reference>
<evidence type="ECO:0000256" key="2">
    <source>
        <dbReference type="ARBA" id="ARBA00023002"/>
    </source>
</evidence>
<sequence length="255" mass="26884">MGPVVITGGFGRVGRLVRPALLEAYPLRVVDRTPGDTLPGEDVLIGDLSEPGTAEEALAGASGLVHLAADPRTAADWEEVFRANVALTRRVLDAAAAHDVPRIVLASSVHAMGEYNRPEHRPVDPAWEPRPCCSYGLSKVIVETQGRLHAELTGASVVGLRLGATGYSLAEARYLGMWLSDRDAGALMLAALTAGPGWSVHFGMSANTRRHWDIASARKLGYAPRDDSEPYAATAGPPTVPICRMFAGPDAGSSG</sequence>
<dbReference type="Proteomes" id="UP000236732">
    <property type="component" value="Unassembled WGS sequence"/>
</dbReference>
<keyword evidence="3" id="KW-0520">NAD</keyword>
<dbReference type="AlphaFoldDB" id="A0A1H6EPQ2"/>
<dbReference type="PANTHER" id="PTHR43103:SF5">
    <property type="entry name" value="4-EPIMERASE, PUTATIVE (AFU_ORTHOLOGUE AFUA_7G00360)-RELATED"/>
    <property type="match status" value="1"/>
</dbReference>
<keyword evidence="6" id="KW-1185">Reference proteome</keyword>
<evidence type="ECO:0000256" key="3">
    <source>
        <dbReference type="ARBA" id="ARBA00023027"/>
    </source>
</evidence>
<dbReference type="OrthoDB" id="8770295at2"/>
<feature type="domain" description="NAD-dependent epimerase/dehydratase" evidence="4">
    <location>
        <begin position="4"/>
        <end position="162"/>
    </location>
</feature>
<evidence type="ECO:0000259" key="4">
    <source>
        <dbReference type="Pfam" id="PF01370"/>
    </source>
</evidence>
<evidence type="ECO:0000313" key="6">
    <source>
        <dbReference type="Proteomes" id="UP000236732"/>
    </source>
</evidence>
<dbReference type="PANTHER" id="PTHR43103">
    <property type="entry name" value="NUCLEOSIDE-DIPHOSPHATE-SUGAR EPIMERASE"/>
    <property type="match status" value="1"/>
</dbReference>
<protein>
    <submittedName>
        <fullName evidence="5">Uronate dehydrogenase</fullName>
    </submittedName>
</protein>
<dbReference type="GO" id="GO:0016491">
    <property type="term" value="F:oxidoreductase activity"/>
    <property type="evidence" value="ECO:0007669"/>
    <property type="project" value="UniProtKB-KW"/>
</dbReference>
<dbReference type="Gene3D" id="3.40.50.720">
    <property type="entry name" value="NAD(P)-binding Rossmann-like Domain"/>
    <property type="match status" value="1"/>
</dbReference>
<dbReference type="Pfam" id="PF01370">
    <property type="entry name" value="Epimerase"/>
    <property type="match status" value="1"/>
</dbReference>
<dbReference type="RefSeq" id="WP_103961029.1">
    <property type="nucleotide sequence ID" value="NZ_FNVT01000014.1"/>
</dbReference>
<evidence type="ECO:0000256" key="1">
    <source>
        <dbReference type="ARBA" id="ARBA00007637"/>
    </source>
</evidence>
<accession>A0A1H6EPQ2</accession>
<dbReference type="SUPFAM" id="SSF51735">
    <property type="entry name" value="NAD(P)-binding Rossmann-fold domains"/>
    <property type="match status" value="1"/>
</dbReference>
<dbReference type="InterPro" id="IPR036291">
    <property type="entry name" value="NAD(P)-bd_dom_sf"/>
</dbReference>
<name>A0A1H6EPQ2_9ACTN</name>
<comment type="similarity">
    <text evidence="1">Belongs to the NAD(P)-dependent epimerase/dehydratase family.</text>
</comment>
<proteinExistence type="inferred from homology"/>
<dbReference type="EMBL" id="FNVT01000014">
    <property type="protein sequence ID" value="SEG99850.1"/>
    <property type="molecule type" value="Genomic_DNA"/>
</dbReference>
<evidence type="ECO:0000313" key="5">
    <source>
        <dbReference type="EMBL" id="SEG99850.1"/>
    </source>
</evidence>